<sequence>MIEQIKTTTANVTGTISHFISDESRGVPYCAVHVNKNGDYWLTAYGSYSFGRSAHQKILDKVQPTGKNITAEMFNKSLAKLKA</sequence>
<dbReference type="EMBL" id="OP744025">
    <property type="protein sequence ID" value="UZZ64324.1"/>
    <property type="molecule type" value="Genomic_DNA"/>
</dbReference>
<organism evidence="1 2">
    <name type="scientific">Escherichia phage A5-4</name>
    <dbReference type="NCBI Taxonomy" id="2996162"/>
    <lineage>
        <taxon>Viruses</taxon>
        <taxon>Duplodnaviria</taxon>
        <taxon>Heunggongvirae</taxon>
        <taxon>Uroviricota</taxon>
        <taxon>Caudoviricetes</taxon>
        <taxon>Vequintavirinae</taxon>
    </lineage>
</organism>
<evidence type="ECO:0000313" key="2">
    <source>
        <dbReference type="Proteomes" id="UP001236076"/>
    </source>
</evidence>
<gene>
    <name evidence="1" type="ORF">A54_84</name>
</gene>
<proteinExistence type="predicted"/>
<reference evidence="1 2" key="1">
    <citation type="submission" date="2022-10" db="EMBL/GenBank/DDBJ databases">
        <authorList>
            <person name="Cortes-Martin A."/>
            <person name="Buttimer C.T.H."/>
            <person name="Hill C."/>
        </authorList>
    </citation>
    <scope>NUCLEOTIDE SEQUENCE [LARGE SCALE GENOMIC DNA]</scope>
</reference>
<protein>
    <submittedName>
        <fullName evidence="1">Uncharacterized protein</fullName>
    </submittedName>
</protein>
<name>A0A9Y1GU54_9CAUD</name>
<accession>A0A9Y1GU54</accession>
<keyword evidence="2" id="KW-1185">Reference proteome</keyword>
<evidence type="ECO:0000313" key="1">
    <source>
        <dbReference type="EMBL" id="UZZ64324.1"/>
    </source>
</evidence>
<dbReference type="Proteomes" id="UP001236076">
    <property type="component" value="Segment"/>
</dbReference>